<dbReference type="SUPFAM" id="SSF57783">
    <property type="entry name" value="Zinc beta-ribbon"/>
    <property type="match status" value="1"/>
</dbReference>
<gene>
    <name evidence="1" type="ORF">ALNOE001_17540</name>
</gene>
<proteinExistence type="predicted"/>
<dbReference type="NCBIfam" id="TIGR04165">
    <property type="entry name" value="methano_modCys"/>
    <property type="match status" value="1"/>
</dbReference>
<dbReference type="Gene3D" id="3.30.40.10">
    <property type="entry name" value="Zinc/RING finger domain, C3HC4 (zinc finger)"/>
    <property type="match status" value="1"/>
</dbReference>
<dbReference type="InterPro" id="IPR013083">
    <property type="entry name" value="Znf_RING/FYVE/PHD"/>
</dbReference>
<organism evidence="1 2">
    <name type="scientific">Candidatus Methanobinarius endosymbioticus</name>
    <dbReference type="NCBI Taxonomy" id="2006182"/>
    <lineage>
        <taxon>Archaea</taxon>
        <taxon>Methanobacteriati</taxon>
        <taxon>Methanobacteriota</taxon>
        <taxon>Methanomada group</taxon>
        <taxon>Methanobacteria</taxon>
        <taxon>Methanobacteriales</taxon>
        <taxon>Methanobacteriaceae</taxon>
        <taxon>Candidatus Methanobinarius</taxon>
    </lineage>
</organism>
<keyword evidence="2" id="KW-1185">Reference proteome</keyword>
<dbReference type="EMBL" id="NIZT01000059">
    <property type="protein sequence ID" value="RBQ22549.1"/>
    <property type="molecule type" value="Genomic_DNA"/>
</dbReference>
<dbReference type="Proteomes" id="UP000253099">
    <property type="component" value="Unassembled WGS sequence"/>
</dbReference>
<reference evidence="1 2" key="1">
    <citation type="submission" date="2018-06" db="EMBL/GenBank/DDBJ databases">
        <title>Genomic insight into two independent archaeal endosymbiosis events.</title>
        <authorList>
            <person name="Lind A.E."/>
            <person name="Lewis W.H."/>
            <person name="Spang A."/>
            <person name="Guy L."/>
            <person name="Embley M.T."/>
            <person name="Ettema T.J.G."/>
        </authorList>
    </citation>
    <scope>NUCLEOTIDE SEQUENCE [LARGE SCALE GENOMIC DNA]</scope>
    <source>
        <strain evidence="1">NOE</strain>
    </source>
</reference>
<accession>A0A366MAG8</accession>
<evidence type="ECO:0000313" key="2">
    <source>
        <dbReference type="Proteomes" id="UP000253099"/>
    </source>
</evidence>
<dbReference type="AlphaFoldDB" id="A0A366MAG8"/>
<name>A0A366MAG8_9EURY</name>
<dbReference type="InterPro" id="IPR026493">
    <property type="entry name" value="Cys-rich_pep"/>
</dbReference>
<comment type="caution">
    <text evidence="1">The sequence shown here is derived from an EMBL/GenBank/DDBJ whole genome shotgun (WGS) entry which is preliminary data.</text>
</comment>
<protein>
    <submittedName>
        <fullName evidence="1">Uncharacterized protein</fullName>
    </submittedName>
</protein>
<evidence type="ECO:0000313" key="1">
    <source>
        <dbReference type="EMBL" id="RBQ22549.1"/>
    </source>
</evidence>
<sequence length="61" mass="7142">MKLEQLLAKCPKCGSQDKTVQRKILDEHRAHSEMKAVVCDECGHIFEEKDEKENKKEELKE</sequence>